<sequence length="45" mass="5362">MADSTNTQYNTFFDLLYFSLQLYLTFLTLPVIVHNDTETAYFLLY</sequence>
<accession>A0A0U1QY44</accession>
<dbReference type="AlphaFoldDB" id="A0A0U1QY44"/>
<evidence type="ECO:0000313" key="2">
    <source>
        <dbReference type="EMBL" id="ABS47608.1"/>
    </source>
</evidence>
<reference evidence="2 3" key="1">
    <citation type="journal article" date="2007" name="PLoS Genet.">
        <title>The complete genome sequence of Yersinia pseudotuberculosis IP31758, the causative agent of Far East scarlet-like fever.</title>
        <authorList>
            <person name="Eppinger M."/>
            <person name="Rosovitz M.J."/>
            <person name="Fricke W.F."/>
            <person name="Rasko D.A."/>
            <person name="Kokorina G."/>
            <person name="Fayolle C."/>
            <person name="Lindler L.E."/>
            <person name="Carniel E."/>
            <person name="Ravel J."/>
        </authorList>
    </citation>
    <scope>NUCLEOTIDE SEQUENCE [LARGE SCALE GENOMIC DNA]</scope>
    <source>
        <strain evidence="2 3">IP 31758</strain>
    </source>
</reference>
<name>A0A0U1QY44_YERP3</name>
<keyword evidence="1" id="KW-0812">Transmembrane</keyword>
<dbReference type="KEGG" id="ypi:YpsIP31758_1965"/>
<evidence type="ECO:0000256" key="1">
    <source>
        <dbReference type="SAM" id="Phobius"/>
    </source>
</evidence>
<proteinExistence type="predicted"/>
<organism evidence="2 3">
    <name type="scientific">Yersinia pseudotuberculosis serotype O:1b (strain IP 31758)</name>
    <dbReference type="NCBI Taxonomy" id="349747"/>
    <lineage>
        <taxon>Bacteria</taxon>
        <taxon>Pseudomonadati</taxon>
        <taxon>Pseudomonadota</taxon>
        <taxon>Gammaproteobacteria</taxon>
        <taxon>Enterobacterales</taxon>
        <taxon>Yersiniaceae</taxon>
        <taxon>Yersinia</taxon>
    </lineage>
</organism>
<dbReference type="EMBL" id="CP000720">
    <property type="protein sequence ID" value="ABS47608.1"/>
    <property type="molecule type" value="Genomic_DNA"/>
</dbReference>
<dbReference type="HOGENOM" id="CLU_3207238_0_0_6"/>
<gene>
    <name evidence="2" type="ordered locus">YpsIP31758_1965</name>
</gene>
<evidence type="ECO:0000313" key="3">
    <source>
        <dbReference type="Proteomes" id="UP000002412"/>
    </source>
</evidence>
<keyword evidence="1" id="KW-1133">Transmembrane helix</keyword>
<dbReference type="Proteomes" id="UP000002412">
    <property type="component" value="Chromosome"/>
</dbReference>
<feature type="transmembrane region" description="Helical" evidence="1">
    <location>
        <begin position="12"/>
        <end position="33"/>
    </location>
</feature>
<keyword evidence="1" id="KW-0472">Membrane</keyword>
<protein>
    <submittedName>
        <fullName evidence="2">Uncharacterized protein</fullName>
    </submittedName>
</protein>